<evidence type="ECO:0000256" key="1">
    <source>
        <dbReference type="SAM" id="SignalP"/>
    </source>
</evidence>
<evidence type="ECO:0000313" key="3">
    <source>
        <dbReference type="Proteomes" id="UP000318582"/>
    </source>
</evidence>
<sequence length="231" mass="22912">MRFTIAAALAFLASSVSAQVAPTCTPNDVACIITSAQYTVLGTVTANNANSSEPGASATNYNATMQIDCVYSSFGTNKGTGANFINQSVKVINFGNPKAGCPNGLGANAIVGTQSIYFIAIANTVGQGAIPTFTVFNPCGGALENSKANQQIMADVLAKFPQNVIPGSPQCALLPATAPTTTAGVGASPTGASAPAKPTLALGDGANGSQAVGVSATVSAILLTFASALFL</sequence>
<feature type="chain" id="PRO_5021403664" evidence="1">
    <location>
        <begin position="19"/>
        <end position="231"/>
    </location>
</feature>
<dbReference type="EMBL" id="QEAQ01000024">
    <property type="protein sequence ID" value="TPX59539.1"/>
    <property type="molecule type" value="Genomic_DNA"/>
</dbReference>
<keyword evidence="3" id="KW-1185">Reference proteome</keyword>
<evidence type="ECO:0000313" key="2">
    <source>
        <dbReference type="EMBL" id="TPX59539.1"/>
    </source>
</evidence>
<reference evidence="2 3" key="1">
    <citation type="journal article" date="2019" name="Sci. Rep.">
        <title>Comparative genomics of chytrid fungi reveal insights into the obligate biotrophic and pathogenic lifestyle of Synchytrium endobioticum.</title>
        <authorList>
            <person name="van de Vossenberg B.T.L.H."/>
            <person name="Warris S."/>
            <person name="Nguyen H.D.T."/>
            <person name="van Gent-Pelzer M.P.E."/>
            <person name="Joly D.L."/>
            <person name="van de Geest H.C."/>
            <person name="Bonants P.J.M."/>
            <person name="Smith D.S."/>
            <person name="Levesque C.A."/>
            <person name="van der Lee T.A.J."/>
        </authorList>
    </citation>
    <scope>NUCLEOTIDE SEQUENCE [LARGE SCALE GENOMIC DNA]</scope>
    <source>
        <strain evidence="2 3">CBS 809.83</strain>
    </source>
</reference>
<dbReference type="AlphaFoldDB" id="A0A507E639"/>
<comment type="caution">
    <text evidence="2">The sequence shown here is derived from an EMBL/GenBank/DDBJ whole genome shotgun (WGS) entry which is preliminary data.</text>
</comment>
<proteinExistence type="predicted"/>
<keyword evidence="1" id="KW-0732">Signal</keyword>
<feature type="signal peptide" evidence="1">
    <location>
        <begin position="1"/>
        <end position="18"/>
    </location>
</feature>
<gene>
    <name evidence="2" type="ORF">PhCBS80983_g02419</name>
</gene>
<accession>A0A507E639</accession>
<organism evidence="2 3">
    <name type="scientific">Powellomyces hirtus</name>
    <dbReference type="NCBI Taxonomy" id="109895"/>
    <lineage>
        <taxon>Eukaryota</taxon>
        <taxon>Fungi</taxon>
        <taxon>Fungi incertae sedis</taxon>
        <taxon>Chytridiomycota</taxon>
        <taxon>Chytridiomycota incertae sedis</taxon>
        <taxon>Chytridiomycetes</taxon>
        <taxon>Spizellomycetales</taxon>
        <taxon>Powellomycetaceae</taxon>
        <taxon>Powellomyces</taxon>
    </lineage>
</organism>
<protein>
    <submittedName>
        <fullName evidence="2">Uncharacterized protein</fullName>
    </submittedName>
</protein>
<name>A0A507E639_9FUNG</name>
<dbReference type="Proteomes" id="UP000318582">
    <property type="component" value="Unassembled WGS sequence"/>
</dbReference>